<dbReference type="UniPathway" id="UPA00362"/>
<keyword evidence="3 6" id="KW-0560">Oxidoreductase</keyword>
<dbReference type="InterPro" id="IPR008927">
    <property type="entry name" value="6-PGluconate_DH-like_C_sf"/>
</dbReference>
<dbReference type="EC" id="1.1.1.31" evidence="6"/>
<protein>
    <recommendedName>
        <fullName evidence="6">3-hydroxyisobutyrate dehydrogenase</fullName>
        <shortName evidence="6">HIBADH</shortName>
        <ecNumber evidence="6">1.1.1.31</ecNumber>
    </recommendedName>
</protein>
<dbReference type="GO" id="GO:0006574">
    <property type="term" value="P:L-valine catabolic process"/>
    <property type="evidence" value="ECO:0007669"/>
    <property type="project" value="UniProtKB-UniPathway"/>
</dbReference>
<feature type="active site" evidence="5">
    <location>
        <position position="169"/>
    </location>
</feature>
<keyword evidence="4 6" id="KW-0520">NAD</keyword>
<dbReference type="OrthoDB" id="9812907at2"/>
<dbReference type="InterPro" id="IPR029154">
    <property type="entry name" value="HIBADH-like_NADP-bd"/>
</dbReference>
<evidence type="ECO:0000256" key="3">
    <source>
        <dbReference type="ARBA" id="ARBA00023002"/>
    </source>
</evidence>
<dbReference type="PROSITE" id="PS00895">
    <property type="entry name" value="3_HYDROXYISOBUT_DH"/>
    <property type="match status" value="1"/>
</dbReference>
<evidence type="ECO:0000256" key="5">
    <source>
        <dbReference type="PIRSR" id="PIRSR000103-1"/>
    </source>
</evidence>
<feature type="domain" description="6-phosphogluconate dehydrogenase NADP-binding" evidence="7">
    <location>
        <begin position="3"/>
        <end position="160"/>
    </location>
</feature>
<dbReference type="EMBL" id="QQNB01000002">
    <property type="protein sequence ID" value="RDE05617.1"/>
    <property type="molecule type" value="Genomic_DNA"/>
</dbReference>
<dbReference type="Proteomes" id="UP000253918">
    <property type="component" value="Unassembled WGS sequence"/>
</dbReference>
<evidence type="ECO:0000313" key="9">
    <source>
        <dbReference type="EMBL" id="RDE05617.1"/>
    </source>
</evidence>
<dbReference type="GO" id="GO:0050661">
    <property type="term" value="F:NADP binding"/>
    <property type="evidence" value="ECO:0007669"/>
    <property type="project" value="InterPro"/>
</dbReference>
<dbReference type="Gene3D" id="1.10.1040.10">
    <property type="entry name" value="N-(1-d-carboxylethyl)-l-norvaline Dehydrogenase, domain 2"/>
    <property type="match status" value="1"/>
</dbReference>
<dbReference type="Gene3D" id="3.40.50.720">
    <property type="entry name" value="NAD(P)-binding Rossmann-like Domain"/>
    <property type="match status" value="1"/>
</dbReference>
<evidence type="ECO:0000256" key="6">
    <source>
        <dbReference type="RuleBase" id="RU910714"/>
    </source>
</evidence>
<dbReference type="Pfam" id="PF03446">
    <property type="entry name" value="NAD_binding_2"/>
    <property type="match status" value="1"/>
</dbReference>
<reference evidence="9 10" key="1">
    <citation type="submission" date="2018-07" db="EMBL/GenBank/DDBJ databases">
        <title>a novel species of Sphingomonas isolated from the rhizosphere soil of Araceae plant.</title>
        <authorList>
            <person name="Zhiyong W."/>
            <person name="Qinglan Z."/>
            <person name="Zhiwei F."/>
            <person name="Ding X."/>
            <person name="Gejiao W."/>
            <person name="Shixue Z."/>
        </authorList>
    </citation>
    <scope>NUCLEOTIDE SEQUENCE [LARGE SCALE GENOMIC DNA]</scope>
    <source>
        <strain evidence="9 10">WZY 27</strain>
    </source>
</reference>
<dbReference type="PIRSF" id="PIRSF000103">
    <property type="entry name" value="HIBADH"/>
    <property type="match status" value="1"/>
</dbReference>
<keyword evidence="2 6" id="KW-0101">Branched-chain amino acid catabolism</keyword>
<comment type="pathway">
    <text evidence="6">Amino-acid degradation; L-valine degradation.</text>
</comment>
<dbReference type="SUPFAM" id="SSF51735">
    <property type="entry name" value="NAD(P)-binding Rossmann-fold domains"/>
    <property type="match status" value="1"/>
</dbReference>
<comment type="similarity">
    <text evidence="1 6">Belongs to the HIBADH-related family.</text>
</comment>
<dbReference type="AlphaFoldDB" id="A0A369VVL7"/>
<dbReference type="InterPro" id="IPR015815">
    <property type="entry name" value="HIBADH-related"/>
</dbReference>
<dbReference type="PANTHER" id="PTHR22981">
    <property type="entry name" value="3-HYDROXYISOBUTYRATE DEHYDROGENASE-RELATED"/>
    <property type="match status" value="1"/>
</dbReference>
<dbReference type="PANTHER" id="PTHR22981:SF7">
    <property type="entry name" value="3-HYDROXYISOBUTYRATE DEHYDROGENASE, MITOCHONDRIAL"/>
    <property type="match status" value="1"/>
</dbReference>
<dbReference type="SUPFAM" id="SSF48179">
    <property type="entry name" value="6-phosphogluconate dehydrogenase C-terminal domain-like"/>
    <property type="match status" value="1"/>
</dbReference>
<gene>
    <name evidence="9" type="primary">mmsB</name>
    <name evidence="9" type="ORF">DVW87_10320</name>
</gene>
<dbReference type="InterPro" id="IPR006115">
    <property type="entry name" value="6PGDH_NADP-bd"/>
</dbReference>
<comment type="caution">
    <text evidence="9">The sequence shown here is derived from an EMBL/GenBank/DDBJ whole genome shotgun (WGS) entry which is preliminary data.</text>
</comment>
<dbReference type="RefSeq" id="WP_114687686.1">
    <property type="nucleotide sequence ID" value="NZ_QQNB01000002.1"/>
</dbReference>
<dbReference type="InterPro" id="IPR002204">
    <property type="entry name" value="3-OH-isobutyrate_DH-rel_CS"/>
</dbReference>
<name>A0A369VVL7_9SPHN</name>
<evidence type="ECO:0000256" key="2">
    <source>
        <dbReference type="ARBA" id="ARBA00022456"/>
    </source>
</evidence>
<evidence type="ECO:0000256" key="1">
    <source>
        <dbReference type="ARBA" id="ARBA00009080"/>
    </source>
</evidence>
<dbReference type="GO" id="GO:0051287">
    <property type="term" value="F:NAD binding"/>
    <property type="evidence" value="ECO:0007669"/>
    <property type="project" value="InterPro"/>
</dbReference>
<proteinExistence type="inferred from homology"/>
<evidence type="ECO:0000256" key="4">
    <source>
        <dbReference type="ARBA" id="ARBA00023027"/>
    </source>
</evidence>
<dbReference type="InterPro" id="IPR036291">
    <property type="entry name" value="NAD(P)-bd_dom_sf"/>
</dbReference>
<feature type="domain" description="3-hydroxyisobutyrate dehydrogenase-like NAD-binding" evidence="8">
    <location>
        <begin position="163"/>
        <end position="289"/>
    </location>
</feature>
<dbReference type="GO" id="GO:0008442">
    <property type="term" value="F:3-hydroxyisobutyrate dehydrogenase activity"/>
    <property type="evidence" value="ECO:0007669"/>
    <property type="project" value="UniProtKB-EC"/>
</dbReference>
<comment type="catalytic activity">
    <reaction evidence="6">
        <text>3-hydroxy-2-methylpropanoate + NAD(+) = 2-methyl-3-oxopropanoate + NADH + H(+)</text>
        <dbReference type="Rhea" id="RHEA:17681"/>
        <dbReference type="ChEBI" id="CHEBI:11805"/>
        <dbReference type="ChEBI" id="CHEBI:15378"/>
        <dbReference type="ChEBI" id="CHEBI:57540"/>
        <dbReference type="ChEBI" id="CHEBI:57700"/>
        <dbReference type="ChEBI" id="CHEBI:57945"/>
        <dbReference type="EC" id="1.1.1.31"/>
    </reaction>
</comment>
<accession>A0A369VVL7</accession>
<dbReference type="InterPro" id="IPR013328">
    <property type="entry name" value="6PGD_dom2"/>
</dbReference>
<keyword evidence="10" id="KW-1185">Reference proteome</keyword>
<evidence type="ECO:0000313" key="10">
    <source>
        <dbReference type="Proteomes" id="UP000253918"/>
    </source>
</evidence>
<evidence type="ECO:0000259" key="8">
    <source>
        <dbReference type="Pfam" id="PF14833"/>
    </source>
</evidence>
<dbReference type="FunFam" id="1.10.1040.10:FF:000006">
    <property type="entry name" value="3-hydroxyisobutyrate dehydrogenase"/>
    <property type="match status" value="1"/>
</dbReference>
<dbReference type="Pfam" id="PF14833">
    <property type="entry name" value="NAD_binding_11"/>
    <property type="match status" value="1"/>
</dbReference>
<dbReference type="NCBIfam" id="TIGR01692">
    <property type="entry name" value="HIBADH"/>
    <property type="match status" value="1"/>
</dbReference>
<dbReference type="InterPro" id="IPR011548">
    <property type="entry name" value="HIBADH"/>
</dbReference>
<sequence length="297" mass="29683">MARIGFIGLGNMGSGMAANLAGKGHDVRAFDLSGEALARAADAGCLAAGDVAEAIEGAEAIVTMLPAGTHVESVYADGVFGRAAPGTLLIDSSTIDVATARRVAEQAQAAGLLAIDAPVSGGIGAANAGTLTFMVGGSGQAFDRAQPILADMGKAVFHVGANGAGQAVKMCNNLVLASTMIATCEAFALAGKLGIDPQAFFDVASVSTAQSWSMNTYTPVPGVGPDSPADHDYQGGFAAALMLKDLRLAAAAATDAGARTPMGDRARELYDAFVEQGQGGSDFSGIIRMFGADHAGA</sequence>
<organism evidence="9 10">
    <name type="scientific">Sphingomonas aracearum</name>
    <dbReference type="NCBI Taxonomy" id="2283317"/>
    <lineage>
        <taxon>Bacteria</taxon>
        <taxon>Pseudomonadati</taxon>
        <taxon>Pseudomonadota</taxon>
        <taxon>Alphaproteobacteria</taxon>
        <taxon>Sphingomonadales</taxon>
        <taxon>Sphingomonadaceae</taxon>
        <taxon>Sphingomonas</taxon>
    </lineage>
</organism>
<evidence type="ECO:0000259" key="7">
    <source>
        <dbReference type="Pfam" id="PF03446"/>
    </source>
</evidence>